<dbReference type="GO" id="GO:0005829">
    <property type="term" value="C:cytosol"/>
    <property type="evidence" value="ECO:0007669"/>
    <property type="project" value="TreeGrafter"/>
</dbReference>
<dbReference type="InterPro" id="IPR050164">
    <property type="entry name" value="Peptidase_C19"/>
</dbReference>
<dbReference type="Pfam" id="PF00443">
    <property type="entry name" value="UCH"/>
    <property type="match status" value="1"/>
</dbReference>
<name>A0A7S0Q8Z6_9EUKA</name>
<accession>A0A7S0Q8Z6</accession>
<dbReference type="Gene3D" id="3.90.70.10">
    <property type="entry name" value="Cysteine proteinases"/>
    <property type="match status" value="1"/>
</dbReference>
<dbReference type="AlphaFoldDB" id="A0A7S0Q8Z6"/>
<feature type="compositionally biased region" description="Low complexity" evidence="1">
    <location>
        <begin position="76"/>
        <end position="90"/>
    </location>
</feature>
<dbReference type="InterPro" id="IPR038765">
    <property type="entry name" value="Papain-like_cys_pep_sf"/>
</dbReference>
<dbReference type="SUPFAM" id="SSF54001">
    <property type="entry name" value="Cysteine proteinases"/>
    <property type="match status" value="1"/>
</dbReference>
<dbReference type="GO" id="GO:0016579">
    <property type="term" value="P:protein deubiquitination"/>
    <property type="evidence" value="ECO:0007669"/>
    <property type="project" value="InterPro"/>
</dbReference>
<dbReference type="PROSITE" id="PS50235">
    <property type="entry name" value="USP_3"/>
    <property type="match status" value="1"/>
</dbReference>
<feature type="region of interest" description="Disordered" evidence="1">
    <location>
        <begin position="76"/>
        <end position="131"/>
    </location>
</feature>
<dbReference type="InterPro" id="IPR018200">
    <property type="entry name" value="USP_CS"/>
</dbReference>
<dbReference type="EMBL" id="HBEY01042881">
    <property type="protein sequence ID" value="CAD8617100.1"/>
    <property type="molecule type" value="Transcribed_RNA"/>
</dbReference>
<sequence>MYELYAVLVHSGSAGWGHYYALIKDLEKSDWNEFNDSVVRPIKASELSKAFGGSEAGSTSAYMLLYRAVRATECEASSSPSSADGGSAHAQQWAPLTPPARSFEKRLQVAPPLATPEHSTTRPRTKEAGSE</sequence>
<dbReference type="GO" id="GO:0004843">
    <property type="term" value="F:cysteine-type deubiquitinase activity"/>
    <property type="evidence" value="ECO:0007669"/>
    <property type="project" value="InterPro"/>
</dbReference>
<dbReference type="PANTHER" id="PTHR24006">
    <property type="entry name" value="UBIQUITIN CARBOXYL-TERMINAL HYDROLASE"/>
    <property type="match status" value="1"/>
</dbReference>
<proteinExistence type="predicted"/>
<feature type="domain" description="USP" evidence="2">
    <location>
        <begin position="1"/>
        <end position="69"/>
    </location>
</feature>
<reference evidence="3" key="1">
    <citation type="submission" date="2021-01" db="EMBL/GenBank/DDBJ databases">
        <authorList>
            <person name="Corre E."/>
            <person name="Pelletier E."/>
            <person name="Niang G."/>
            <person name="Scheremetjew M."/>
            <person name="Finn R."/>
            <person name="Kale V."/>
            <person name="Holt S."/>
            <person name="Cochrane G."/>
            <person name="Meng A."/>
            <person name="Brown T."/>
            <person name="Cohen L."/>
        </authorList>
    </citation>
    <scope>NUCLEOTIDE SEQUENCE</scope>
    <source>
        <strain evidence="3">PLY182g</strain>
    </source>
</reference>
<evidence type="ECO:0000313" key="3">
    <source>
        <dbReference type="EMBL" id="CAD8617100.1"/>
    </source>
</evidence>
<gene>
    <name evidence="3" type="ORF">CPEL01642_LOCUS20481</name>
</gene>
<evidence type="ECO:0000259" key="2">
    <source>
        <dbReference type="PROSITE" id="PS50235"/>
    </source>
</evidence>
<dbReference type="GO" id="GO:0005634">
    <property type="term" value="C:nucleus"/>
    <property type="evidence" value="ECO:0007669"/>
    <property type="project" value="TreeGrafter"/>
</dbReference>
<dbReference type="InterPro" id="IPR028889">
    <property type="entry name" value="USP"/>
</dbReference>
<evidence type="ECO:0000256" key="1">
    <source>
        <dbReference type="SAM" id="MobiDB-lite"/>
    </source>
</evidence>
<dbReference type="PROSITE" id="PS00973">
    <property type="entry name" value="USP_2"/>
    <property type="match status" value="1"/>
</dbReference>
<dbReference type="InterPro" id="IPR001394">
    <property type="entry name" value="Peptidase_C19_UCH"/>
</dbReference>
<organism evidence="3">
    <name type="scientific">Coccolithus braarudii</name>
    <dbReference type="NCBI Taxonomy" id="221442"/>
    <lineage>
        <taxon>Eukaryota</taxon>
        <taxon>Haptista</taxon>
        <taxon>Haptophyta</taxon>
        <taxon>Prymnesiophyceae</taxon>
        <taxon>Coccolithales</taxon>
        <taxon>Coccolithaceae</taxon>
        <taxon>Coccolithus</taxon>
    </lineage>
</organism>
<protein>
    <recommendedName>
        <fullName evidence="2">USP domain-containing protein</fullName>
    </recommendedName>
</protein>